<evidence type="ECO:0000256" key="1">
    <source>
        <dbReference type="ARBA" id="ARBA00022676"/>
    </source>
</evidence>
<gene>
    <name evidence="3" type="ORF">L2689_14325</name>
</gene>
<dbReference type="SUPFAM" id="SSF53756">
    <property type="entry name" value="UDP-Glycosyltransferase/glycogen phosphorylase"/>
    <property type="match status" value="1"/>
</dbReference>
<dbReference type="Gene3D" id="3.40.50.2000">
    <property type="entry name" value="Glycogen Phosphorylase B"/>
    <property type="match status" value="2"/>
</dbReference>
<sequence>MMEKILFIRHDKIGDFILTWPAFYILKKALPNTRIEVFVAPVMKSFALTCPYIDDVVVDTGDDVQLIEQIKANRYDAVIVSHSDFRIYNLVSKADVPYKIAPNHGWFRYLYRHRANTQYKKGEPCWRGSYMLAEQFLHNHQITIPELPLQLWDVSSEREQWRKYYQQQNDEKLIFIHPGTGGSSGSLPEAHFAELITKIDQRTDLDCRFILTYSGDEKALALSIQSLLVKTNIKVELATPLKSLADFARSIVAADMFIAGSTGPLHIAGLHNVPTVGFYAGRRSAPKLKWQTLTEPAKRLAFTPPVGRKGRNMALVDVDHAANEISAFLNQHYAEQV</sequence>
<dbReference type="CDD" id="cd03789">
    <property type="entry name" value="GT9_LPS_heptosyltransferase"/>
    <property type="match status" value="1"/>
</dbReference>
<keyword evidence="2" id="KW-0808">Transferase</keyword>
<evidence type="ECO:0000256" key="2">
    <source>
        <dbReference type="ARBA" id="ARBA00022679"/>
    </source>
</evidence>
<protein>
    <submittedName>
        <fullName evidence="3">Glycosyltransferase family 9 protein</fullName>
    </submittedName>
</protein>
<comment type="caution">
    <text evidence="3">The sequence shown here is derived from an EMBL/GenBank/DDBJ whole genome shotgun (WGS) entry which is preliminary data.</text>
</comment>
<dbReference type="Proteomes" id="UP001203212">
    <property type="component" value="Unassembled WGS sequence"/>
</dbReference>
<evidence type="ECO:0000313" key="4">
    <source>
        <dbReference type="Proteomes" id="UP001203212"/>
    </source>
</evidence>
<dbReference type="EMBL" id="JAKILK010000009">
    <property type="protein sequence ID" value="MCL1118411.1"/>
    <property type="molecule type" value="Genomic_DNA"/>
</dbReference>
<keyword evidence="4" id="KW-1185">Reference proteome</keyword>
<keyword evidence="1" id="KW-0328">Glycosyltransferase</keyword>
<organism evidence="3 4">
    <name type="scientific">Shewanella aestuarii</name>
    <dbReference type="NCBI Taxonomy" id="1028752"/>
    <lineage>
        <taxon>Bacteria</taxon>
        <taxon>Pseudomonadati</taxon>
        <taxon>Pseudomonadota</taxon>
        <taxon>Gammaproteobacteria</taxon>
        <taxon>Alteromonadales</taxon>
        <taxon>Shewanellaceae</taxon>
        <taxon>Shewanella</taxon>
    </lineage>
</organism>
<name>A0ABT0L5B9_9GAMM</name>
<accession>A0ABT0L5B9</accession>
<dbReference type="Pfam" id="PF01075">
    <property type="entry name" value="Glyco_transf_9"/>
    <property type="match status" value="1"/>
</dbReference>
<dbReference type="PANTHER" id="PTHR30160">
    <property type="entry name" value="TETRAACYLDISACCHARIDE 4'-KINASE-RELATED"/>
    <property type="match status" value="1"/>
</dbReference>
<dbReference type="InterPro" id="IPR051199">
    <property type="entry name" value="LPS_LOS_Heptosyltrfase"/>
</dbReference>
<proteinExistence type="predicted"/>
<dbReference type="RefSeq" id="WP_188842659.1">
    <property type="nucleotide sequence ID" value="NZ_BMOT01000009.1"/>
</dbReference>
<dbReference type="PANTHER" id="PTHR30160:SF15">
    <property type="entry name" value="GLYCOSYLTRANSFERASE HI_0523-RELATED"/>
    <property type="match status" value="1"/>
</dbReference>
<reference evidence="3 4" key="1">
    <citation type="submission" date="2022-01" db="EMBL/GenBank/DDBJ databases">
        <title>Whole genome-based taxonomy of the Shewanellaceae.</title>
        <authorList>
            <person name="Martin-Rodriguez A.J."/>
        </authorList>
    </citation>
    <scope>NUCLEOTIDE SEQUENCE [LARGE SCALE GENOMIC DNA]</scope>
    <source>
        <strain evidence="3 4">JCM 17801</strain>
    </source>
</reference>
<evidence type="ECO:0000313" key="3">
    <source>
        <dbReference type="EMBL" id="MCL1118411.1"/>
    </source>
</evidence>
<dbReference type="InterPro" id="IPR002201">
    <property type="entry name" value="Glyco_trans_9"/>
</dbReference>